<dbReference type="PANTHER" id="PTHR10334">
    <property type="entry name" value="CYSTEINE-RICH SECRETORY PROTEIN-RELATED"/>
    <property type="match status" value="1"/>
</dbReference>
<accession>A0A915DC76</accession>
<dbReference type="AlphaFoldDB" id="A0A915DC76"/>
<dbReference type="InterPro" id="IPR001283">
    <property type="entry name" value="CRISP-related"/>
</dbReference>
<protein>
    <submittedName>
        <fullName evidence="3">SCP domain-containing protein</fullName>
    </submittedName>
</protein>
<name>A0A915DC76_9BILA</name>
<evidence type="ECO:0000259" key="1">
    <source>
        <dbReference type="SMART" id="SM00198"/>
    </source>
</evidence>
<keyword evidence="2" id="KW-1185">Reference proteome</keyword>
<dbReference type="Pfam" id="PF00188">
    <property type="entry name" value="CAP"/>
    <property type="match status" value="1"/>
</dbReference>
<evidence type="ECO:0000313" key="2">
    <source>
        <dbReference type="Proteomes" id="UP000887574"/>
    </source>
</evidence>
<dbReference type="CDD" id="cd05380">
    <property type="entry name" value="CAP_euk"/>
    <property type="match status" value="1"/>
</dbReference>
<dbReference type="SMART" id="SM00198">
    <property type="entry name" value="SCP"/>
    <property type="match status" value="1"/>
</dbReference>
<proteinExistence type="predicted"/>
<sequence length="303" mass="33866">MYFDIIDIFGNSLASDRITISRKRGLGVYNYNITSDTSSNKVESATNRFWVKARQATDIFSFDVELYNDAWLWISVAENHTKEPITYFQKLSQMVTDSGKGQKMWFFILVVNSYFITDVSTLTAAQQSIALESHNNYRSQLAKGQSLDNNNFTMPQGKNIYQLIYNQTLEDSAQLWANNCSWKHSGAGENMFASSANLSLETALSDASNSWWAELAQYGMNHELNLTRLSSTKQLVIGLKWLGAELLYLDAVATIVVCHYKEYGNLINSKVYEAGSPCAVNADCTTFPNSVCNVTAGLCLTTA</sequence>
<dbReference type="SUPFAM" id="SSF55797">
    <property type="entry name" value="PR-1-like"/>
    <property type="match status" value="1"/>
</dbReference>
<reference evidence="3" key="1">
    <citation type="submission" date="2022-11" db="UniProtKB">
        <authorList>
            <consortium name="WormBaseParasite"/>
        </authorList>
    </citation>
    <scope>IDENTIFICATION</scope>
</reference>
<organism evidence="2 3">
    <name type="scientific">Ditylenchus dipsaci</name>
    <dbReference type="NCBI Taxonomy" id="166011"/>
    <lineage>
        <taxon>Eukaryota</taxon>
        <taxon>Metazoa</taxon>
        <taxon>Ecdysozoa</taxon>
        <taxon>Nematoda</taxon>
        <taxon>Chromadorea</taxon>
        <taxon>Rhabditida</taxon>
        <taxon>Tylenchina</taxon>
        <taxon>Tylenchomorpha</taxon>
        <taxon>Sphaerularioidea</taxon>
        <taxon>Anguinidae</taxon>
        <taxon>Anguininae</taxon>
        <taxon>Ditylenchus</taxon>
    </lineage>
</organism>
<dbReference type="WBParaSite" id="jg18370">
    <property type="protein sequence ID" value="jg18370"/>
    <property type="gene ID" value="jg18370"/>
</dbReference>
<dbReference type="InterPro" id="IPR035940">
    <property type="entry name" value="CAP_sf"/>
</dbReference>
<evidence type="ECO:0000313" key="3">
    <source>
        <dbReference type="WBParaSite" id="jg18370"/>
    </source>
</evidence>
<dbReference type="Proteomes" id="UP000887574">
    <property type="component" value="Unplaced"/>
</dbReference>
<dbReference type="Gene3D" id="3.40.33.10">
    <property type="entry name" value="CAP"/>
    <property type="match status" value="1"/>
</dbReference>
<feature type="domain" description="SCP" evidence="1">
    <location>
        <begin position="124"/>
        <end position="268"/>
    </location>
</feature>
<dbReference type="InterPro" id="IPR014044">
    <property type="entry name" value="CAP_dom"/>
</dbReference>